<dbReference type="KEGG" id="tra:Trad_2327"/>
<feature type="transmembrane region" description="Helical" evidence="5">
    <location>
        <begin position="95"/>
        <end position="119"/>
    </location>
</feature>
<dbReference type="HOGENOM" id="CLU_104196_0_2_0"/>
<protein>
    <recommendedName>
        <fullName evidence="8">DUF4870 domain-containing protein</fullName>
    </recommendedName>
</protein>
<keyword evidence="2 5" id="KW-0812">Transmembrane</keyword>
<dbReference type="eggNOG" id="COG3296">
    <property type="taxonomic scope" value="Bacteria"/>
</dbReference>
<dbReference type="InterPro" id="IPR019109">
    <property type="entry name" value="MamF_MmsF"/>
</dbReference>
<evidence type="ECO:0000256" key="1">
    <source>
        <dbReference type="ARBA" id="ARBA00004141"/>
    </source>
</evidence>
<evidence type="ECO:0000256" key="4">
    <source>
        <dbReference type="ARBA" id="ARBA00023136"/>
    </source>
</evidence>
<proteinExistence type="predicted"/>
<evidence type="ECO:0000256" key="2">
    <source>
        <dbReference type="ARBA" id="ARBA00022692"/>
    </source>
</evidence>
<evidence type="ECO:0008006" key="8">
    <source>
        <dbReference type="Google" id="ProtNLM"/>
    </source>
</evidence>
<keyword evidence="4 5" id="KW-0472">Membrane</keyword>
<gene>
    <name evidence="6" type="ordered locus">Trad_2327</name>
</gene>
<keyword evidence="3 5" id="KW-1133">Transmembrane helix</keyword>
<name>D7CSL7_TRURR</name>
<dbReference type="Proteomes" id="UP000000379">
    <property type="component" value="Chromosome"/>
</dbReference>
<feature type="transmembrane region" description="Helical" evidence="5">
    <location>
        <begin position="63"/>
        <end position="89"/>
    </location>
</feature>
<reference evidence="6 7" key="2">
    <citation type="journal article" date="2011" name="Stand. Genomic Sci.">
        <title>Complete genome sequence of Truepera radiovictrix type strain (RQ-24).</title>
        <authorList>
            <person name="Ivanova N."/>
            <person name="Rohde C."/>
            <person name="Munk C."/>
            <person name="Nolan M."/>
            <person name="Lucas S."/>
            <person name="Del Rio T.G."/>
            <person name="Tice H."/>
            <person name="Deshpande S."/>
            <person name="Cheng J.F."/>
            <person name="Tapia R."/>
            <person name="Han C."/>
            <person name="Goodwin L."/>
            <person name="Pitluck S."/>
            <person name="Liolios K."/>
            <person name="Mavromatis K."/>
            <person name="Mikhailova N."/>
            <person name="Pati A."/>
            <person name="Chen A."/>
            <person name="Palaniappan K."/>
            <person name="Land M."/>
            <person name="Hauser L."/>
            <person name="Chang Y.J."/>
            <person name="Jeffries C.D."/>
            <person name="Brambilla E."/>
            <person name="Rohde M."/>
            <person name="Goker M."/>
            <person name="Tindall B.J."/>
            <person name="Woyke T."/>
            <person name="Bristow J."/>
            <person name="Eisen J.A."/>
            <person name="Markowitz V."/>
            <person name="Hugenholtz P."/>
            <person name="Kyrpides N.C."/>
            <person name="Klenk H.P."/>
            <person name="Lapidus A."/>
        </authorList>
    </citation>
    <scope>NUCLEOTIDE SEQUENCE [LARGE SCALE GENOMIC DNA]</scope>
    <source>
        <strain evidence="7">DSM 17093 / CIP 108686 / LMG 22925 / RQ-24</strain>
    </source>
</reference>
<accession>D7CSL7</accession>
<organism evidence="6 7">
    <name type="scientific">Truepera radiovictrix (strain DSM 17093 / CIP 108686 / LMG 22925 / RQ-24)</name>
    <dbReference type="NCBI Taxonomy" id="649638"/>
    <lineage>
        <taxon>Bacteria</taxon>
        <taxon>Thermotogati</taxon>
        <taxon>Deinococcota</taxon>
        <taxon>Deinococci</taxon>
        <taxon>Trueperales</taxon>
        <taxon>Trueperaceae</taxon>
        <taxon>Truepera</taxon>
    </lineage>
</organism>
<keyword evidence="7" id="KW-1185">Reference proteome</keyword>
<dbReference type="Pfam" id="PF09685">
    <property type="entry name" value="MamF_MmsF"/>
    <property type="match status" value="1"/>
</dbReference>
<evidence type="ECO:0000256" key="5">
    <source>
        <dbReference type="SAM" id="Phobius"/>
    </source>
</evidence>
<comment type="subcellular location">
    <subcellularLocation>
        <location evidence="1">Membrane</location>
        <topology evidence="1">Multi-pass membrane protein</topology>
    </subcellularLocation>
</comment>
<reference evidence="7" key="1">
    <citation type="submission" date="2010-05" db="EMBL/GenBank/DDBJ databases">
        <title>The complete genome of Truepera radiovictris DSM 17093.</title>
        <authorList>
            <consortium name="US DOE Joint Genome Institute (JGI-PGF)"/>
            <person name="Lucas S."/>
            <person name="Copeland A."/>
            <person name="Lapidus A."/>
            <person name="Glavina del Rio T."/>
            <person name="Dalin E."/>
            <person name="Tice H."/>
            <person name="Bruce D."/>
            <person name="Goodwin L."/>
            <person name="Pitluck S."/>
            <person name="Kyrpides N."/>
            <person name="Mavromatis K."/>
            <person name="Ovchinnikova G."/>
            <person name="Munk A.C."/>
            <person name="Detter J.C."/>
            <person name="Han C."/>
            <person name="Tapia R."/>
            <person name="Land M."/>
            <person name="Hauser L."/>
            <person name="Markowitz V."/>
            <person name="Cheng J.-F."/>
            <person name="Hugenholtz P."/>
            <person name="Woyke T."/>
            <person name="Wu D."/>
            <person name="Tindall B."/>
            <person name="Pomrenke H.G."/>
            <person name="Brambilla E."/>
            <person name="Klenk H.-P."/>
            <person name="Eisen J.A."/>
        </authorList>
    </citation>
    <scope>NUCLEOTIDE SEQUENCE [LARGE SCALE GENOMIC DNA]</scope>
    <source>
        <strain evidence="7">DSM 17093 / CIP 108686 / LMG 22925 / RQ-24</strain>
    </source>
</reference>
<dbReference type="EMBL" id="CP002049">
    <property type="protein sequence ID" value="ADI15437.1"/>
    <property type="molecule type" value="Genomic_DNA"/>
</dbReference>
<evidence type="ECO:0000256" key="3">
    <source>
        <dbReference type="ARBA" id="ARBA00022989"/>
    </source>
</evidence>
<evidence type="ECO:0000313" key="7">
    <source>
        <dbReference type="Proteomes" id="UP000000379"/>
    </source>
</evidence>
<dbReference type="RefSeq" id="WP_013178800.1">
    <property type="nucleotide sequence ID" value="NC_014221.1"/>
</dbReference>
<dbReference type="AlphaFoldDB" id="D7CSL7"/>
<sequence length="136" mass="14047">MDETQADLTGAPTPLSPTPDEVRWGILAHLSLYVVFLGLPSAVGPLAVWLLRRGESAFGDAQALEALNFGLSALIYLVGLSVLGVAALIGGSAEGLALVALALLALVVGSLVLPVVAAVRASSGERYRYPLTLRLL</sequence>
<evidence type="ECO:0000313" key="6">
    <source>
        <dbReference type="EMBL" id="ADI15437.1"/>
    </source>
</evidence>
<feature type="transmembrane region" description="Helical" evidence="5">
    <location>
        <begin position="26"/>
        <end position="51"/>
    </location>
</feature>